<gene>
    <name evidence="2" type="ORF">LCGC14_0929250</name>
</gene>
<reference evidence="2" key="1">
    <citation type="journal article" date="2015" name="Nature">
        <title>Complex archaea that bridge the gap between prokaryotes and eukaryotes.</title>
        <authorList>
            <person name="Spang A."/>
            <person name="Saw J.H."/>
            <person name="Jorgensen S.L."/>
            <person name="Zaremba-Niedzwiedzka K."/>
            <person name="Martijn J."/>
            <person name="Lind A.E."/>
            <person name="van Eijk R."/>
            <person name="Schleper C."/>
            <person name="Guy L."/>
            <person name="Ettema T.J."/>
        </authorList>
    </citation>
    <scope>NUCLEOTIDE SEQUENCE</scope>
</reference>
<feature type="region of interest" description="Disordered" evidence="1">
    <location>
        <begin position="139"/>
        <end position="168"/>
    </location>
</feature>
<comment type="caution">
    <text evidence="2">The sequence shown here is derived from an EMBL/GenBank/DDBJ whole genome shotgun (WGS) entry which is preliminary data.</text>
</comment>
<accession>A0A0F9NNH8</accession>
<proteinExistence type="predicted"/>
<name>A0A0F9NNH8_9ZZZZ</name>
<organism evidence="2">
    <name type="scientific">marine sediment metagenome</name>
    <dbReference type="NCBI Taxonomy" id="412755"/>
    <lineage>
        <taxon>unclassified sequences</taxon>
        <taxon>metagenomes</taxon>
        <taxon>ecological metagenomes</taxon>
    </lineage>
</organism>
<protein>
    <submittedName>
        <fullName evidence="2">Uncharacterized protein</fullName>
    </submittedName>
</protein>
<sequence>MKKGKFIKAIQRLFDIDVREVSLVDRPAINESFTEIKRKDGFGNTQEEKVMEEKQIMEAIKLALAPLADTLKGVETRLEAQGTAIEAANKKTDELVAKSVEGAKASDEILKGINGKLEEVAGDTIKRFERIEELVTKAKTQKIAGQGDDDKDKDKKNKPKWPSLSGVS</sequence>
<dbReference type="AlphaFoldDB" id="A0A0F9NNH8"/>
<evidence type="ECO:0000313" key="2">
    <source>
        <dbReference type="EMBL" id="KKN21065.1"/>
    </source>
</evidence>
<evidence type="ECO:0000256" key="1">
    <source>
        <dbReference type="SAM" id="MobiDB-lite"/>
    </source>
</evidence>
<dbReference type="EMBL" id="LAZR01003182">
    <property type="protein sequence ID" value="KKN21065.1"/>
    <property type="molecule type" value="Genomic_DNA"/>
</dbReference>